<accession>A0A075HDC4</accession>
<evidence type="ECO:0000313" key="1">
    <source>
        <dbReference type="EMBL" id="AIF13210.1"/>
    </source>
</evidence>
<sequence length="327" mass="38465">MQKKIRVAFIYKKSNIFLTLKHFDTAYYHFFMDALKRNPRIDVTYFPSDNEFDTNILKGKFDIILLYENWNHNVPDKLIGIDNIGIPVIARCGDFHATKRYDIISYHEKYNIDYYFGFSHPDYFYKFYPKKFNYKTIIFGLEKSLYENIQPFENRIKNKILNSGAIAHANISHKLKSRFKKPSHGDSIFEYKLRTMCTKLPYVDYTSTLNHDYVGDKYTILLQKYQAAIAATTNFPTIKYWEIPAAGCLTFMEITKTNNGDYLGYIDGESAIFINEKNYQQKFEEFITNPNLPKWKKIANQGRKHAFENLNNDIAVDSLADLMESLI</sequence>
<name>A0A075HDC4_9ARCH</name>
<dbReference type="AlphaFoldDB" id="A0A075HDC4"/>
<organism evidence="1">
    <name type="scientific">uncultured marine thaumarchaeote KM3_60_F11</name>
    <dbReference type="NCBI Taxonomy" id="1456212"/>
    <lineage>
        <taxon>Archaea</taxon>
        <taxon>Nitrososphaerota</taxon>
        <taxon>environmental samples</taxon>
    </lineage>
</organism>
<reference evidence="1" key="1">
    <citation type="journal article" date="2014" name="Genome Biol. Evol.">
        <title>Pangenome evidence for extensive interdomain horizontal transfer affecting lineage core and shell genes in uncultured planktonic thaumarchaeota and euryarchaeota.</title>
        <authorList>
            <person name="Deschamps P."/>
            <person name="Zivanovic Y."/>
            <person name="Moreira D."/>
            <person name="Rodriguez-Valera F."/>
            <person name="Lopez-Garcia P."/>
        </authorList>
    </citation>
    <scope>NUCLEOTIDE SEQUENCE</scope>
</reference>
<evidence type="ECO:0008006" key="2">
    <source>
        <dbReference type="Google" id="ProtNLM"/>
    </source>
</evidence>
<dbReference type="EMBL" id="KF900966">
    <property type="protein sequence ID" value="AIF13210.1"/>
    <property type="molecule type" value="Genomic_DNA"/>
</dbReference>
<proteinExistence type="predicted"/>
<protein>
    <recommendedName>
        <fullName evidence="2">Glycosyl transferase</fullName>
    </recommendedName>
</protein>